<keyword evidence="2" id="KW-0808">Transferase</keyword>
<dbReference type="RefSeq" id="WP_074904928.1">
    <property type="nucleotide sequence ID" value="NZ_FONN01000016.1"/>
</dbReference>
<protein>
    <submittedName>
        <fullName evidence="2">Predicted acetyltransferase</fullName>
    </submittedName>
</protein>
<keyword evidence="3" id="KW-1185">Reference proteome</keyword>
<dbReference type="PANTHER" id="PTHR37817:SF1">
    <property type="entry name" value="N-ACETYLTRANSFERASE EIS"/>
    <property type="match status" value="1"/>
</dbReference>
<evidence type="ECO:0000313" key="3">
    <source>
        <dbReference type="Proteomes" id="UP000183410"/>
    </source>
</evidence>
<dbReference type="InterPro" id="IPR041380">
    <property type="entry name" value="Acetyltransf_17"/>
</dbReference>
<dbReference type="Pfam" id="PF17668">
    <property type="entry name" value="Acetyltransf_17"/>
    <property type="match status" value="1"/>
</dbReference>
<dbReference type="AlphaFoldDB" id="A0A1I2GH07"/>
<gene>
    <name evidence="2" type="ORF">SAMN04487969_11646</name>
</gene>
<dbReference type="GO" id="GO:0034069">
    <property type="term" value="F:aminoglycoside N-acetyltransferase activity"/>
    <property type="evidence" value="ECO:0007669"/>
    <property type="project" value="TreeGrafter"/>
</dbReference>
<reference evidence="3" key="1">
    <citation type="submission" date="2016-10" db="EMBL/GenBank/DDBJ databases">
        <authorList>
            <person name="Varghese N."/>
            <person name="Submissions S."/>
        </authorList>
    </citation>
    <scope>NUCLEOTIDE SEQUENCE [LARGE SCALE GENOMIC DNA]</scope>
    <source>
        <strain evidence="3">CGMCC 1.10223</strain>
    </source>
</reference>
<feature type="domain" description="N-acetyltransferase" evidence="1">
    <location>
        <begin position="1"/>
        <end position="148"/>
    </location>
</feature>
<evidence type="ECO:0000259" key="1">
    <source>
        <dbReference type="PROSITE" id="PS51186"/>
    </source>
</evidence>
<name>A0A1I2GH07_9BACL</name>
<dbReference type="Gene3D" id="3.40.630.30">
    <property type="match status" value="2"/>
</dbReference>
<evidence type="ECO:0000313" key="2">
    <source>
        <dbReference type="EMBL" id="SFF16802.1"/>
    </source>
</evidence>
<dbReference type="Pfam" id="PF13530">
    <property type="entry name" value="SCP2_2"/>
    <property type="match status" value="1"/>
</dbReference>
<dbReference type="InterPro" id="IPR036527">
    <property type="entry name" value="SCP2_sterol-bd_dom_sf"/>
</dbReference>
<dbReference type="SUPFAM" id="SSF55729">
    <property type="entry name" value="Acyl-CoA N-acyltransferases (Nat)"/>
    <property type="match status" value="1"/>
</dbReference>
<dbReference type="InterPro" id="IPR051554">
    <property type="entry name" value="Acetyltransferase_Eis"/>
</dbReference>
<dbReference type="InterPro" id="IPR025559">
    <property type="entry name" value="Eis_dom"/>
</dbReference>
<dbReference type="Proteomes" id="UP000183410">
    <property type="component" value="Unassembled WGS sequence"/>
</dbReference>
<organism evidence="2 3">
    <name type="scientific">Paenibacillus algorifonticola</name>
    <dbReference type="NCBI Taxonomy" id="684063"/>
    <lineage>
        <taxon>Bacteria</taxon>
        <taxon>Bacillati</taxon>
        <taxon>Bacillota</taxon>
        <taxon>Bacilli</taxon>
        <taxon>Bacillales</taxon>
        <taxon>Paenibacillaceae</taxon>
        <taxon>Paenibacillus</taxon>
    </lineage>
</organism>
<dbReference type="InterPro" id="IPR016181">
    <property type="entry name" value="Acyl_CoA_acyltransferase"/>
</dbReference>
<dbReference type="PROSITE" id="PS51186">
    <property type="entry name" value="GNAT"/>
    <property type="match status" value="1"/>
</dbReference>
<dbReference type="SUPFAM" id="SSF55718">
    <property type="entry name" value="SCP-like"/>
    <property type="match status" value="1"/>
</dbReference>
<sequence>MEIRALEAKHFEERLKLSEYAFQFKLAPSQREQDEQKFRPEQELGAFDEHGQLLSALTLLPLEIWVQGKPFAMGGLAGVATWPEARRLGCVSELLKRSLELMKGAGQTVSMLHPFAFAFYRKFGWEMTVERKAYTIAAGQLPLRKATSGRIERLAEADSALLDQVYAKFASRYTGTLVRTSEWWSQRVLSKPGHAAVYYNADDEAAGYVSYQIENRKMTIHELAVPTEEARTAIWTFISNHDSMLDEVSVTVASDDPLPFLLPDPRIKQELQSYFMTRIVDAEAFVSQYPFAAGEQGEALELVITDTHAEWNNGLFQLAFDADGTARLTKAAEEQSGSKQAQAAPQLALDIQTLSALLLGGRKASWLAEAGRITGDSAAVGLLERRIPQHKTFLMDFF</sequence>
<accession>A0A1I2GH07</accession>
<dbReference type="InterPro" id="IPR000182">
    <property type="entry name" value="GNAT_dom"/>
</dbReference>
<dbReference type="Pfam" id="PF13527">
    <property type="entry name" value="Acetyltransf_9"/>
    <property type="match status" value="1"/>
</dbReference>
<dbReference type="PANTHER" id="PTHR37817">
    <property type="entry name" value="N-ACETYLTRANSFERASE EIS"/>
    <property type="match status" value="1"/>
</dbReference>
<dbReference type="GO" id="GO:0030649">
    <property type="term" value="P:aminoglycoside antibiotic catabolic process"/>
    <property type="evidence" value="ECO:0007669"/>
    <property type="project" value="TreeGrafter"/>
</dbReference>
<dbReference type="EMBL" id="FONN01000016">
    <property type="protein sequence ID" value="SFF16802.1"/>
    <property type="molecule type" value="Genomic_DNA"/>
</dbReference>
<proteinExistence type="predicted"/>
<dbReference type="Gene3D" id="3.30.1050.10">
    <property type="entry name" value="SCP2 sterol-binding domain"/>
    <property type="match status" value="1"/>
</dbReference>